<sequence length="129" mass="14406">RYPPTPTRHRIFRPCLVARLDFPNASNTVSNHQRRSSAAIGNRVSSPCRRSILVDDRARRSGFLAAIDRSPPRPSPGDRRGHRRFGSTPIRIRSDRPSPTPPSDLCLDPSVPRLASLILISIVMFLPCC</sequence>
<dbReference type="AlphaFoldDB" id="A0A5J9UXJ7"/>
<comment type="caution">
    <text evidence="2">The sequence shown here is derived from an EMBL/GenBank/DDBJ whole genome shotgun (WGS) entry which is preliminary data.</text>
</comment>
<accession>A0A5J9UXJ7</accession>
<evidence type="ECO:0000256" key="1">
    <source>
        <dbReference type="SAM" id="MobiDB-lite"/>
    </source>
</evidence>
<dbReference type="Gramene" id="TVU28473">
    <property type="protein sequence ID" value="TVU28473"/>
    <property type="gene ID" value="EJB05_19990"/>
</dbReference>
<dbReference type="EMBL" id="RWGY01000011">
    <property type="protein sequence ID" value="TVU28473.1"/>
    <property type="molecule type" value="Genomic_DNA"/>
</dbReference>
<reference evidence="2 3" key="1">
    <citation type="journal article" date="2019" name="Sci. Rep.">
        <title>A high-quality genome of Eragrostis curvula grass provides insights into Poaceae evolution and supports new strategies to enhance forage quality.</title>
        <authorList>
            <person name="Carballo J."/>
            <person name="Santos B.A.C.M."/>
            <person name="Zappacosta D."/>
            <person name="Garbus I."/>
            <person name="Selva J.P."/>
            <person name="Gallo C.A."/>
            <person name="Diaz A."/>
            <person name="Albertini E."/>
            <person name="Caccamo M."/>
            <person name="Echenique V."/>
        </authorList>
    </citation>
    <scope>NUCLEOTIDE SEQUENCE [LARGE SCALE GENOMIC DNA]</scope>
    <source>
        <strain evidence="3">cv. Victoria</strain>
        <tissue evidence="2">Leaf</tissue>
    </source>
</reference>
<proteinExistence type="predicted"/>
<evidence type="ECO:0000313" key="3">
    <source>
        <dbReference type="Proteomes" id="UP000324897"/>
    </source>
</evidence>
<gene>
    <name evidence="2" type="ORF">EJB05_19990</name>
</gene>
<protein>
    <submittedName>
        <fullName evidence="2">Uncharacterized protein</fullName>
    </submittedName>
</protein>
<feature type="non-terminal residue" evidence="2">
    <location>
        <position position="1"/>
    </location>
</feature>
<feature type="region of interest" description="Disordered" evidence="1">
    <location>
        <begin position="63"/>
        <end position="104"/>
    </location>
</feature>
<organism evidence="2 3">
    <name type="scientific">Eragrostis curvula</name>
    <name type="common">weeping love grass</name>
    <dbReference type="NCBI Taxonomy" id="38414"/>
    <lineage>
        <taxon>Eukaryota</taxon>
        <taxon>Viridiplantae</taxon>
        <taxon>Streptophyta</taxon>
        <taxon>Embryophyta</taxon>
        <taxon>Tracheophyta</taxon>
        <taxon>Spermatophyta</taxon>
        <taxon>Magnoliopsida</taxon>
        <taxon>Liliopsida</taxon>
        <taxon>Poales</taxon>
        <taxon>Poaceae</taxon>
        <taxon>PACMAD clade</taxon>
        <taxon>Chloridoideae</taxon>
        <taxon>Eragrostideae</taxon>
        <taxon>Eragrostidinae</taxon>
        <taxon>Eragrostis</taxon>
    </lineage>
</organism>
<keyword evidence="3" id="KW-1185">Reference proteome</keyword>
<dbReference type="Proteomes" id="UP000324897">
    <property type="component" value="Chromosome 1"/>
</dbReference>
<evidence type="ECO:0000313" key="2">
    <source>
        <dbReference type="EMBL" id="TVU28473.1"/>
    </source>
</evidence>
<name>A0A5J9UXJ7_9POAL</name>